<evidence type="ECO:0000313" key="3">
    <source>
        <dbReference type="Proteomes" id="UP000653578"/>
    </source>
</evidence>
<organism evidence="2 3">
    <name type="scientific">Paenibacillus plantarum</name>
    <dbReference type="NCBI Taxonomy" id="2654975"/>
    <lineage>
        <taxon>Bacteria</taxon>
        <taxon>Bacillati</taxon>
        <taxon>Bacillota</taxon>
        <taxon>Bacilli</taxon>
        <taxon>Bacillales</taxon>
        <taxon>Paenibacillaceae</taxon>
        <taxon>Paenibacillus</taxon>
    </lineage>
</organism>
<evidence type="ECO:0000313" key="2">
    <source>
        <dbReference type="EMBL" id="NOU68751.1"/>
    </source>
</evidence>
<gene>
    <name evidence="2" type="ORF">GC096_32520</name>
</gene>
<proteinExistence type="predicted"/>
<keyword evidence="3" id="KW-1185">Reference proteome</keyword>
<dbReference type="Proteomes" id="UP000653578">
    <property type="component" value="Unassembled WGS sequence"/>
</dbReference>
<name>A0ABX1XL44_9BACL</name>
<accession>A0ABX1XL44</accession>
<dbReference type="InterPro" id="IPR007569">
    <property type="entry name" value="DUF559"/>
</dbReference>
<dbReference type="Gene3D" id="3.40.960.10">
    <property type="entry name" value="VSR Endonuclease"/>
    <property type="match status" value="1"/>
</dbReference>
<evidence type="ECO:0000259" key="1">
    <source>
        <dbReference type="Pfam" id="PF04480"/>
    </source>
</evidence>
<reference evidence="2 3" key="1">
    <citation type="submission" date="2019-10" db="EMBL/GenBank/DDBJ databases">
        <title>Description of Paenibacillus humi sp. nov.</title>
        <authorList>
            <person name="Carlier A."/>
            <person name="Qi S."/>
        </authorList>
    </citation>
    <scope>NUCLEOTIDE SEQUENCE [LARGE SCALE GENOMIC DNA]</scope>
    <source>
        <strain evidence="2 3">LMG 31461</strain>
    </source>
</reference>
<dbReference type="EMBL" id="WHNY01000078">
    <property type="protein sequence ID" value="NOU68751.1"/>
    <property type="molecule type" value="Genomic_DNA"/>
</dbReference>
<dbReference type="Pfam" id="PF04480">
    <property type="entry name" value="DUF559"/>
    <property type="match status" value="1"/>
</dbReference>
<sequence>MHYGKRKGERLRRLKEGHGHAEHLFLLQVWWKALGDFKHLHPEYEVKDFRDGTRFIDFAYLRHSLKLAIEIDGYNTHANTISRSQFSDQLVRQNHLVIDGWKILRFSYDDVKNRPRMCEQILLQFLGKYFGEQQEQLVELSYVEKEICRFTFIAGKSISPRDVSNVFRFEAKKSRRILQEMLAKQLLISVGAGQQRIKRYGLHPTVANRMVNG</sequence>
<protein>
    <submittedName>
        <fullName evidence="2">DUF559 domain-containing protein</fullName>
    </submittedName>
</protein>
<comment type="caution">
    <text evidence="2">The sequence shown here is derived from an EMBL/GenBank/DDBJ whole genome shotgun (WGS) entry which is preliminary data.</text>
</comment>
<feature type="domain" description="DUF559" evidence="1">
    <location>
        <begin position="53"/>
        <end position="123"/>
    </location>
</feature>